<gene>
    <name evidence="1" type="ORF">M23134_08210</name>
</gene>
<sequence>MPGTNKVRFINLSLSVHYKKSRDAYSKYKLQFHKMNNLNDQMIW</sequence>
<dbReference type="Proteomes" id="UP000004095">
    <property type="component" value="Unassembled WGS sequence"/>
</dbReference>
<evidence type="ECO:0000313" key="2">
    <source>
        <dbReference type="Proteomes" id="UP000004095"/>
    </source>
</evidence>
<organism evidence="1 2">
    <name type="scientific">Microscilla marina ATCC 23134</name>
    <dbReference type="NCBI Taxonomy" id="313606"/>
    <lineage>
        <taxon>Bacteria</taxon>
        <taxon>Pseudomonadati</taxon>
        <taxon>Bacteroidota</taxon>
        <taxon>Cytophagia</taxon>
        <taxon>Cytophagales</taxon>
        <taxon>Microscillaceae</taxon>
        <taxon>Microscilla</taxon>
    </lineage>
</organism>
<comment type="caution">
    <text evidence="1">The sequence shown here is derived from an EMBL/GenBank/DDBJ whole genome shotgun (WGS) entry which is preliminary data.</text>
</comment>
<proteinExistence type="predicted"/>
<dbReference type="EMBL" id="AAWS01000007">
    <property type="protein sequence ID" value="EAY30381.1"/>
    <property type="molecule type" value="Genomic_DNA"/>
</dbReference>
<protein>
    <submittedName>
        <fullName evidence="1">Uncharacterized protein</fullName>
    </submittedName>
</protein>
<reference evidence="1 2" key="1">
    <citation type="submission" date="2007-01" db="EMBL/GenBank/DDBJ databases">
        <authorList>
            <person name="Haygood M."/>
            <person name="Podell S."/>
            <person name="Anderson C."/>
            <person name="Hopkinson B."/>
            <person name="Roe K."/>
            <person name="Barbeau K."/>
            <person name="Gaasterland T."/>
            <person name="Ferriera S."/>
            <person name="Johnson J."/>
            <person name="Kravitz S."/>
            <person name="Beeson K."/>
            <person name="Sutton G."/>
            <person name="Rogers Y.-H."/>
            <person name="Friedman R."/>
            <person name="Frazier M."/>
            <person name="Venter J.C."/>
        </authorList>
    </citation>
    <scope>NUCLEOTIDE SEQUENCE [LARGE SCALE GENOMIC DNA]</scope>
    <source>
        <strain evidence="1 2">ATCC 23134</strain>
    </source>
</reference>
<dbReference type="AlphaFoldDB" id="A1ZHB2"/>
<evidence type="ECO:0000313" key="1">
    <source>
        <dbReference type="EMBL" id="EAY30381.1"/>
    </source>
</evidence>
<name>A1ZHB2_MICM2</name>
<accession>A1ZHB2</accession>
<keyword evidence="2" id="KW-1185">Reference proteome</keyword>